<dbReference type="EC" id="2.7.13.3" evidence="2"/>
<comment type="catalytic activity">
    <reaction evidence="1">
        <text>ATP + protein L-histidine = ADP + protein N-phospho-L-histidine.</text>
        <dbReference type="EC" id="2.7.13.3"/>
    </reaction>
</comment>
<dbReference type="Gene3D" id="1.20.5.1930">
    <property type="match status" value="1"/>
</dbReference>
<feature type="transmembrane region" description="Helical" evidence="10">
    <location>
        <begin position="104"/>
        <end position="124"/>
    </location>
</feature>
<dbReference type="Gene3D" id="3.30.565.10">
    <property type="entry name" value="Histidine kinase-like ATPase, C-terminal domain"/>
    <property type="match status" value="1"/>
</dbReference>
<name>A0ABR8Z4Z3_9MICO</name>
<evidence type="ECO:0000256" key="2">
    <source>
        <dbReference type="ARBA" id="ARBA00012438"/>
    </source>
</evidence>
<dbReference type="Proteomes" id="UP000661894">
    <property type="component" value="Unassembled WGS sequence"/>
</dbReference>
<sequence length="385" mass="39743">MAADPCTVPPRGWRPSGRTVGVATAAMGLLSAWTLVGERSSPGSPAAPLVLDVTVGLVAVALVPVLFRRPVPAAVALAVLAALAPTATPPSTAATYVVGRYRRLTTGAVVAVAGVAGHAVSGLWRPVHGLAFGWWLVLVVATHAALLAAGALAQARSALLAGLTERARSAEADRDRLVAEAVAAERTRIAREMHDVLAHRLSLLATYAGALEYRPDSSPERLAQAAGVVRAGVHQALEEVRDVVGVLRDDPTVDGVPPPSPDLDRLDALVREARAAGGEVDVVVALDGVPPGMAGRTVYRLVQEGLTNARKHAPAEPVRVRVTGGPGAGVDVTVTNPLRPGRADIPGSGTGLIGLTERVRIVGGRLEHGPDGGEFRLSAWLPWPP</sequence>
<keyword evidence="10" id="KW-1133">Transmembrane helix</keyword>
<dbReference type="PANTHER" id="PTHR24421:SF10">
    <property type="entry name" value="NITRATE_NITRITE SENSOR PROTEIN NARQ"/>
    <property type="match status" value="1"/>
</dbReference>
<evidence type="ECO:0000313" key="13">
    <source>
        <dbReference type="Proteomes" id="UP000661894"/>
    </source>
</evidence>
<evidence type="ECO:0000256" key="5">
    <source>
        <dbReference type="ARBA" id="ARBA00022741"/>
    </source>
</evidence>
<feature type="transmembrane region" description="Helical" evidence="10">
    <location>
        <begin position="73"/>
        <end position="97"/>
    </location>
</feature>
<reference evidence="12 13" key="1">
    <citation type="submission" date="2020-08" db="EMBL/GenBank/DDBJ databases">
        <title>A Genomic Blueprint of the Chicken Gut Microbiome.</title>
        <authorList>
            <person name="Gilroy R."/>
            <person name="Ravi A."/>
            <person name="Getino M."/>
            <person name="Pursley I."/>
            <person name="Horton D.L."/>
            <person name="Alikhan N.-F."/>
            <person name="Baker D."/>
            <person name="Gharbi K."/>
            <person name="Hall N."/>
            <person name="Watson M."/>
            <person name="Adriaenssens E.M."/>
            <person name="Foster-Nyarko E."/>
            <person name="Jarju S."/>
            <person name="Secka A."/>
            <person name="Antonio M."/>
            <person name="Oren A."/>
            <person name="Chaudhuri R."/>
            <person name="La Ragione R.M."/>
            <person name="Hildebrand F."/>
            <person name="Pallen M.J."/>
        </authorList>
    </citation>
    <scope>NUCLEOTIDE SEQUENCE [LARGE SCALE GENOMIC DNA]</scope>
    <source>
        <strain evidence="12 13">Sa1BUA1</strain>
    </source>
</reference>
<gene>
    <name evidence="12" type="ORF">H9624_13910</name>
</gene>
<feature type="domain" description="Signal transduction histidine kinase subgroup 3 dimerisation and phosphoacceptor" evidence="11">
    <location>
        <begin position="185"/>
        <end position="250"/>
    </location>
</feature>
<evidence type="ECO:0000256" key="6">
    <source>
        <dbReference type="ARBA" id="ARBA00022777"/>
    </source>
</evidence>
<dbReference type="Pfam" id="PF07730">
    <property type="entry name" value="HisKA_3"/>
    <property type="match status" value="1"/>
</dbReference>
<evidence type="ECO:0000256" key="7">
    <source>
        <dbReference type="ARBA" id="ARBA00022840"/>
    </source>
</evidence>
<keyword evidence="7" id="KW-0067">ATP-binding</keyword>
<keyword evidence="10" id="KW-0812">Transmembrane</keyword>
<organism evidence="12 13">
    <name type="scientific">Oceanitalea stevensii</name>
    <dbReference type="NCBI Taxonomy" id="2763072"/>
    <lineage>
        <taxon>Bacteria</taxon>
        <taxon>Bacillati</taxon>
        <taxon>Actinomycetota</taxon>
        <taxon>Actinomycetes</taxon>
        <taxon>Micrococcales</taxon>
        <taxon>Bogoriellaceae</taxon>
        <taxon>Georgenia</taxon>
    </lineage>
</organism>
<evidence type="ECO:0000256" key="10">
    <source>
        <dbReference type="SAM" id="Phobius"/>
    </source>
</evidence>
<feature type="transmembrane region" description="Helical" evidence="10">
    <location>
        <begin position="130"/>
        <end position="153"/>
    </location>
</feature>
<dbReference type="EMBL" id="JACSPO010000010">
    <property type="protein sequence ID" value="MBD8063416.1"/>
    <property type="molecule type" value="Genomic_DNA"/>
</dbReference>
<dbReference type="CDD" id="cd16917">
    <property type="entry name" value="HATPase_UhpB-NarQ-NarX-like"/>
    <property type="match status" value="1"/>
</dbReference>
<evidence type="ECO:0000256" key="9">
    <source>
        <dbReference type="SAM" id="Coils"/>
    </source>
</evidence>
<dbReference type="SUPFAM" id="SSF55874">
    <property type="entry name" value="ATPase domain of HSP90 chaperone/DNA topoisomerase II/histidine kinase"/>
    <property type="match status" value="1"/>
</dbReference>
<keyword evidence="8" id="KW-0902">Two-component regulatory system</keyword>
<keyword evidence="5" id="KW-0547">Nucleotide-binding</keyword>
<evidence type="ECO:0000313" key="12">
    <source>
        <dbReference type="EMBL" id="MBD8063416.1"/>
    </source>
</evidence>
<evidence type="ECO:0000259" key="11">
    <source>
        <dbReference type="Pfam" id="PF07730"/>
    </source>
</evidence>
<proteinExistence type="predicted"/>
<dbReference type="PANTHER" id="PTHR24421">
    <property type="entry name" value="NITRATE/NITRITE SENSOR PROTEIN NARX-RELATED"/>
    <property type="match status" value="1"/>
</dbReference>
<keyword evidence="4" id="KW-0808">Transferase</keyword>
<keyword evidence="6 12" id="KW-0418">Kinase</keyword>
<evidence type="ECO:0000256" key="4">
    <source>
        <dbReference type="ARBA" id="ARBA00022679"/>
    </source>
</evidence>
<dbReference type="InterPro" id="IPR050482">
    <property type="entry name" value="Sensor_HK_TwoCompSys"/>
</dbReference>
<keyword evidence="10" id="KW-0472">Membrane</keyword>
<dbReference type="InterPro" id="IPR011712">
    <property type="entry name" value="Sig_transdc_His_kin_sub3_dim/P"/>
</dbReference>
<dbReference type="RefSeq" id="WP_251840514.1">
    <property type="nucleotide sequence ID" value="NZ_JACSPO010000010.1"/>
</dbReference>
<dbReference type="InterPro" id="IPR036890">
    <property type="entry name" value="HATPase_C_sf"/>
</dbReference>
<evidence type="ECO:0000256" key="3">
    <source>
        <dbReference type="ARBA" id="ARBA00022553"/>
    </source>
</evidence>
<keyword evidence="9" id="KW-0175">Coiled coil</keyword>
<keyword evidence="3" id="KW-0597">Phosphoprotein</keyword>
<feature type="transmembrane region" description="Helical" evidence="10">
    <location>
        <begin position="20"/>
        <end position="37"/>
    </location>
</feature>
<comment type="caution">
    <text evidence="12">The sequence shown here is derived from an EMBL/GenBank/DDBJ whole genome shotgun (WGS) entry which is preliminary data.</text>
</comment>
<keyword evidence="13" id="KW-1185">Reference proteome</keyword>
<dbReference type="GO" id="GO:0016301">
    <property type="term" value="F:kinase activity"/>
    <property type="evidence" value="ECO:0007669"/>
    <property type="project" value="UniProtKB-KW"/>
</dbReference>
<protein>
    <recommendedName>
        <fullName evidence="2">histidine kinase</fullName>
        <ecNumber evidence="2">2.7.13.3</ecNumber>
    </recommendedName>
</protein>
<evidence type="ECO:0000256" key="1">
    <source>
        <dbReference type="ARBA" id="ARBA00000085"/>
    </source>
</evidence>
<accession>A0ABR8Z4Z3</accession>
<feature type="coiled-coil region" evidence="9">
    <location>
        <begin position="160"/>
        <end position="187"/>
    </location>
</feature>
<feature type="transmembrane region" description="Helical" evidence="10">
    <location>
        <begin position="49"/>
        <end position="67"/>
    </location>
</feature>
<evidence type="ECO:0000256" key="8">
    <source>
        <dbReference type="ARBA" id="ARBA00023012"/>
    </source>
</evidence>